<protein>
    <recommendedName>
        <fullName evidence="17">Immunoglobulin V-set domain-containing protein</fullName>
    </recommendedName>
</protein>
<evidence type="ECO:0000256" key="2">
    <source>
        <dbReference type="ARBA" id="ARBA00022475"/>
    </source>
</evidence>
<evidence type="ECO:0000256" key="1">
    <source>
        <dbReference type="ARBA" id="ARBA00004251"/>
    </source>
</evidence>
<feature type="transmembrane region" description="Helical" evidence="14">
    <location>
        <begin position="41"/>
        <end position="65"/>
    </location>
</feature>
<dbReference type="PANTHER" id="PTHR10441:SF2">
    <property type="entry name" value="T-CELL SURFACE GLYCOPROTEIN CD8 ALPHA CHAIN"/>
    <property type="match status" value="1"/>
</dbReference>
<dbReference type="GO" id="GO:0009897">
    <property type="term" value="C:external side of plasma membrane"/>
    <property type="evidence" value="ECO:0007669"/>
    <property type="project" value="TreeGrafter"/>
</dbReference>
<keyword evidence="6 14" id="KW-1133">Transmembrane helix</keyword>
<organism evidence="15 16">
    <name type="scientific">Bambusicola thoracicus</name>
    <name type="common">Chinese bamboo-partridge</name>
    <name type="synonym">Perdix thoracica</name>
    <dbReference type="NCBI Taxonomy" id="9083"/>
    <lineage>
        <taxon>Eukaryota</taxon>
        <taxon>Metazoa</taxon>
        <taxon>Chordata</taxon>
        <taxon>Craniata</taxon>
        <taxon>Vertebrata</taxon>
        <taxon>Euteleostomi</taxon>
        <taxon>Archelosauria</taxon>
        <taxon>Archosauria</taxon>
        <taxon>Dinosauria</taxon>
        <taxon>Saurischia</taxon>
        <taxon>Theropoda</taxon>
        <taxon>Coelurosauria</taxon>
        <taxon>Aves</taxon>
        <taxon>Neognathae</taxon>
        <taxon>Galloanserae</taxon>
        <taxon>Galliformes</taxon>
        <taxon>Phasianidae</taxon>
        <taxon>Perdicinae</taxon>
        <taxon>Bambusicola</taxon>
    </lineage>
</organism>
<evidence type="ECO:0000256" key="4">
    <source>
        <dbReference type="ARBA" id="ARBA00022729"/>
    </source>
</evidence>
<keyword evidence="8 14" id="KW-0472">Membrane</keyword>
<evidence type="ECO:0000256" key="7">
    <source>
        <dbReference type="ARBA" id="ARBA00023130"/>
    </source>
</evidence>
<dbReference type="GO" id="GO:0007166">
    <property type="term" value="P:cell surface receptor signaling pathway"/>
    <property type="evidence" value="ECO:0007669"/>
    <property type="project" value="TreeGrafter"/>
</dbReference>
<evidence type="ECO:0000313" key="15">
    <source>
        <dbReference type="EMBL" id="POI21372.1"/>
    </source>
</evidence>
<evidence type="ECO:0000256" key="5">
    <source>
        <dbReference type="ARBA" id="ARBA00022859"/>
    </source>
</evidence>
<keyword evidence="13" id="KW-0393">Immunoglobulin domain</keyword>
<keyword evidence="2" id="KW-1003">Cell membrane</keyword>
<feature type="non-terminal residue" evidence="15">
    <location>
        <position position="1"/>
    </location>
</feature>
<evidence type="ECO:0000256" key="8">
    <source>
        <dbReference type="ARBA" id="ARBA00023136"/>
    </source>
</evidence>
<dbReference type="InterPro" id="IPR036179">
    <property type="entry name" value="Ig-like_dom_sf"/>
</dbReference>
<evidence type="ECO:0000256" key="12">
    <source>
        <dbReference type="ARBA" id="ARBA00023288"/>
    </source>
</evidence>
<evidence type="ECO:0000256" key="10">
    <source>
        <dbReference type="ARBA" id="ARBA00023157"/>
    </source>
</evidence>
<dbReference type="PANTHER" id="PTHR10441">
    <property type="entry name" value="CD8 ALPHA CHAIN"/>
    <property type="match status" value="1"/>
</dbReference>
<dbReference type="OrthoDB" id="9906515at2759"/>
<evidence type="ECO:0008006" key="17">
    <source>
        <dbReference type="Google" id="ProtNLM"/>
    </source>
</evidence>
<evidence type="ECO:0000256" key="9">
    <source>
        <dbReference type="ARBA" id="ARBA00023139"/>
    </source>
</evidence>
<evidence type="ECO:0000256" key="3">
    <source>
        <dbReference type="ARBA" id="ARBA00022692"/>
    </source>
</evidence>
<dbReference type="GO" id="GO:0045065">
    <property type="term" value="P:cytotoxic T cell differentiation"/>
    <property type="evidence" value="ECO:0007669"/>
    <property type="project" value="TreeGrafter"/>
</dbReference>
<feature type="transmembrane region" description="Helical" evidence="14">
    <location>
        <begin position="77"/>
        <end position="98"/>
    </location>
</feature>
<keyword evidence="10" id="KW-1015">Disulfide bond</keyword>
<evidence type="ECO:0000256" key="11">
    <source>
        <dbReference type="ARBA" id="ARBA00023180"/>
    </source>
</evidence>
<comment type="caution">
    <text evidence="15">The sequence shown here is derived from an EMBL/GenBank/DDBJ whole genome shotgun (WGS) entry which is preliminary data.</text>
</comment>
<keyword evidence="16" id="KW-1185">Reference proteome</keyword>
<dbReference type="GO" id="GO:0002456">
    <property type="term" value="P:T cell mediated immunity"/>
    <property type="evidence" value="ECO:0007669"/>
    <property type="project" value="TreeGrafter"/>
</dbReference>
<comment type="subcellular location">
    <subcellularLocation>
        <location evidence="1">Cell membrane</location>
        <topology evidence="1">Single-pass type I membrane protein</topology>
    </subcellularLocation>
</comment>
<dbReference type="InterPro" id="IPR015468">
    <property type="entry name" value="CD8_asu"/>
</dbReference>
<evidence type="ECO:0000256" key="13">
    <source>
        <dbReference type="ARBA" id="ARBA00023319"/>
    </source>
</evidence>
<name>A0A2P4SB78_BAMTH</name>
<keyword evidence="7" id="KW-1064">Adaptive immunity</keyword>
<gene>
    <name evidence="15" type="ORF">CIB84_014881</name>
</gene>
<dbReference type="EMBL" id="PPHD01070113">
    <property type="protein sequence ID" value="POI21372.1"/>
    <property type="molecule type" value="Genomic_DNA"/>
</dbReference>
<keyword evidence="4" id="KW-0732">Signal</keyword>
<evidence type="ECO:0000313" key="16">
    <source>
        <dbReference type="Proteomes" id="UP000237246"/>
    </source>
</evidence>
<dbReference type="Proteomes" id="UP000237246">
    <property type="component" value="Unassembled WGS sequence"/>
</dbReference>
<keyword evidence="3 14" id="KW-0812">Transmembrane</keyword>
<proteinExistence type="predicted"/>
<sequence length="126" mass="14191">YDTNTTTFNGGERTSPRFEASWRVNTSRLVVKNFRAEDEGIYFCVNYITAVLHFSSGQLVFFPGASHENMLHFCCDIVMWLNLACACLLLLTAITITITHHQSKSHPDTLQRFLEPHTTAQTAPPG</sequence>
<evidence type="ECO:0000256" key="14">
    <source>
        <dbReference type="SAM" id="Phobius"/>
    </source>
</evidence>
<dbReference type="SUPFAM" id="SSF48726">
    <property type="entry name" value="Immunoglobulin"/>
    <property type="match status" value="1"/>
</dbReference>
<accession>A0A2P4SB78</accession>
<keyword evidence="12" id="KW-0449">Lipoprotein</keyword>
<reference evidence="15 16" key="1">
    <citation type="submission" date="2018-01" db="EMBL/GenBank/DDBJ databases">
        <title>Comparison of the Chinese Bamboo Partridge and Red Junglefowl genome sequences highlights the importance of demography in genome evolution.</title>
        <authorList>
            <person name="Tiley G.P."/>
            <person name="Kimball R.T."/>
            <person name="Braun E.L."/>
            <person name="Burleigh J.G."/>
        </authorList>
    </citation>
    <scope>NUCLEOTIDE SEQUENCE [LARGE SCALE GENOMIC DNA]</scope>
    <source>
        <strain evidence="15">RTK389</strain>
        <tissue evidence="15">Blood</tissue>
    </source>
</reference>
<keyword evidence="9" id="KW-0564">Palmitate</keyword>
<dbReference type="AlphaFoldDB" id="A0A2P4SB78"/>
<evidence type="ECO:0000256" key="6">
    <source>
        <dbReference type="ARBA" id="ARBA00022989"/>
    </source>
</evidence>
<keyword evidence="11" id="KW-0325">Glycoprotein</keyword>
<dbReference type="InterPro" id="IPR013783">
    <property type="entry name" value="Ig-like_fold"/>
</dbReference>
<dbReference type="Gene3D" id="2.60.40.10">
    <property type="entry name" value="Immunoglobulins"/>
    <property type="match status" value="1"/>
</dbReference>
<keyword evidence="5" id="KW-0391">Immunity</keyword>